<evidence type="ECO:0000313" key="2">
    <source>
        <dbReference type="EMBL" id="GAN14133.1"/>
    </source>
</evidence>
<feature type="region of interest" description="Disordered" evidence="1">
    <location>
        <begin position="41"/>
        <end position="61"/>
    </location>
</feature>
<gene>
    <name evidence="2" type="ORF">SP6_30_02740</name>
</gene>
<dbReference type="Proteomes" id="UP000032025">
    <property type="component" value="Unassembled WGS sequence"/>
</dbReference>
<dbReference type="GeneID" id="78528703"/>
<accession>A0A0C9NHF6</accession>
<dbReference type="GO" id="GO:0003677">
    <property type="term" value="F:DNA binding"/>
    <property type="evidence" value="ECO:0007669"/>
    <property type="project" value="InterPro"/>
</dbReference>
<keyword evidence="3" id="KW-1185">Reference proteome</keyword>
<evidence type="ECO:0000256" key="1">
    <source>
        <dbReference type="SAM" id="MobiDB-lite"/>
    </source>
</evidence>
<dbReference type="Gene3D" id="1.10.10.10">
    <property type="entry name" value="Winged helix-like DNA-binding domain superfamily/Winged helix DNA-binding domain"/>
    <property type="match status" value="1"/>
</dbReference>
<proteinExistence type="predicted"/>
<dbReference type="EMBL" id="BBJS01000030">
    <property type="protein sequence ID" value="GAN14133.1"/>
    <property type="molecule type" value="Genomic_DNA"/>
</dbReference>
<name>A0A0C9NHF6_SPHPI</name>
<dbReference type="InterPro" id="IPR036388">
    <property type="entry name" value="WH-like_DNA-bd_sf"/>
</dbReference>
<sequence>MGGPIPCLGYDSRSQAIAALRAQGQSTREIARRVGIEPKTVSALEASQNRRDTSRTQGSNLPSWNTVAIDADTLRALRPHAARRGISVVALARNLLIVLADDNLVDALLDDDATRNGGAA</sequence>
<organism evidence="2 3">
    <name type="scientific">Sphingomonas paucimobilis NBRC 13935</name>
    <dbReference type="NCBI Taxonomy" id="1219050"/>
    <lineage>
        <taxon>Bacteria</taxon>
        <taxon>Pseudomonadati</taxon>
        <taxon>Pseudomonadota</taxon>
        <taxon>Alphaproteobacteria</taxon>
        <taxon>Sphingomonadales</taxon>
        <taxon>Sphingomonadaceae</taxon>
        <taxon>Sphingomonas</taxon>
    </lineage>
</organism>
<dbReference type="GO" id="GO:0006355">
    <property type="term" value="P:regulation of DNA-templated transcription"/>
    <property type="evidence" value="ECO:0007669"/>
    <property type="project" value="InterPro"/>
</dbReference>
<reference evidence="2 3" key="1">
    <citation type="submission" date="2014-08" db="EMBL/GenBank/DDBJ databases">
        <title>Whole genome shotgun sequence of Sphingomonas paucimobilis NBRC 13935.</title>
        <authorList>
            <person name="Hosoyama A."/>
            <person name="Hashimoto M."/>
            <person name="Hosoyama Y."/>
            <person name="Noguchi M."/>
            <person name="Uohara A."/>
            <person name="Ohji S."/>
            <person name="Katano-Makiyama Y."/>
            <person name="Ichikawa N."/>
            <person name="Kimura A."/>
            <person name="Yamazoe A."/>
            <person name="Fujita N."/>
        </authorList>
    </citation>
    <scope>NUCLEOTIDE SEQUENCE [LARGE SCALE GENOMIC DNA]</scope>
    <source>
        <strain evidence="2 3">NBRC 13935</strain>
    </source>
</reference>
<dbReference type="AlphaFoldDB" id="A0A0C9NHF6"/>
<dbReference type="InterPro" id="IPR016032">
    <property type="entry name" value="Sig_transdc_resp-reg_C-effctor"/>
</dbReference>
<comment type="caution">
    <text evidence="2">The sequence shown here is derived from an EMBL/GenBank/DDBJ whole genome shotgun (WGS) entry which is preliminary data.</text>
</comment>
<dbReference type="SUPFAM" id="SSF46894">
    <property type="entry name" value="C-terminal effector domain of the bipartite response regulators"/>
    <property type="match status" value="1"/>
</dbReference>
<dbReference type="RefSeq" id="WP_042468964.1">
    <property type="nucleotide sequence ID" value="NZ_BBJS01000030.1"/>
</dbReference>
<protein>
    <submittedName>
        <fullName evidence="2">DNA, contig: SP630</fullName>
    </submittedName>
</protein>
<evidence type="ECO:0000313" key="3">
    <source>
        <dbReference type="Proteomes" id="UP000032025"/>
    </source>
</evidence>